<reference evidence="1 2" key="1">
    <citation type="journal article" date="2008" name="Genome Biol.">
        <title>A genomic analysis of the archaeal system Ignicoccus hospitalis-Nanoarchaeum equitans.</title>
        <authorList>
            <person name="Podar M."/>
            <person name="Anderson I."/>
            <person name="Makarova K.S."/>
            <person name="Elkins J.G."/>
            <person name="Ivanova N."/>
            <person name="Wall M.A."/>
            <person name="Lykidis A."/>
            <person name="Mavromatis K."/>
            <person name="Sun H."/>
            <person name="Hudson M.E."/>
            <person name="Chen W."/>
            <person name="Deciu C."/>
            <person name="Hutchison D."/>
            <person name="Eads J.R."/>
            <person name="Anderson A."/>
            <person name="Fernandes F."/>
            <person name="Szeto E."/>
            <person name="Lapidus A."/>
            <person name="Kyrpides N.C."/>
            <person name="Saier M.H.Jr."/>
            <person name="Richardson P.M."/>
            <person name="Rachel R."/>
            <person name="Huber H."/>
            <person name="Eisen J.A."/>
            <person name="Koonin E.V."/>
            <person name="Keller M."/>
            <person name="Stetter K.O."/>
        </authorList>
    </citation>
    <scope>NUCLEOTIDE SEQUENCE [LARGE SCALE GENOMIC DNA]</scope>
    <source>
        <strain evidence="2">KIN4/I / DSM 18386 / JCM 14125</strain>
    </source>
</reference>
<dbReference type="STRING" id="453591.Igni_1375"/>
<dbReference type="Proteomes" id="UP000000262">
    <property type="component" value="Chromosome"/>
</dbReference>
<keyword evidence="2" id="KW-1185">Reference proteome</keyword>
<dbReference type="GeneID" id="5562261"/>
<organism evidence="1 2">
    <name type="scientific">Ignicoccus hospitalis (strain KIN4/I / DSM 18386 / JCM 14125)</name>
    <dbReference type="NCBI Taxonomy" id="453591"/>
    <lineage>
        <taxon>Archaea</taxon>
        <taxon>Thermoproteota</taxon>
        <taxon>Thermoprotei</taxon>
        <taxon>Desulfurococcales</taxon>
        <taxon>Desulfurococcaceae</taxon>
        <taxon>Ignicoccus</taxon>
    </lineage>
</organism>
<dbReference type="OrthoDB" id="382744at2157"/>
<protein>
    <recommendedName>
        <fullName evidence="3">CBS domain containing protein</fullName>
    </recommendedName>
</protein>
<dbReference type="eggNOG" id="arCOG00600">
    <property type="taxonomic scope" value="Archaea"/>
</dbReference>
<evidence type="ECO:0000313" key="1">
    <source>
        <dbReference type="EMBL" id="ABU82551.1"/>
    </source>
</evidence>
<sequence length="273" mass="30331">MRPRTPEGPRFLRSDGTPDKATRIHKEAKWLDFAHPPEALHSPNSTLRAALLEFLATHRLNIIVVDGDKYVGVATLPRLAATVALWREREAPIYKILLEGIKRIEEKVAPVADGMGDKEVAEVLSSLPPSVDEVPVVKEEKVVGVLRVREVLLRGSVDVPVGSLAEPLPSVGSVGEALMEMENKDLPVVMVGDRVLDARDVARRIWEERTEEIGRVRFEDLLTEPYEVFKENVTIKEVLDSLDPLKVDYVLVERGEGYGVVPLPKLAAKVIHP</sequence>
<proteinExistence type="predicted"/>
<name>A8AC99_IGNH4</name>
<dbReference type="AlphaFoldDB" id="A8AC99"/>
<dbReference type="SUPFAM" id="SSF54631">
    <property type="entry name" value="CBS-domain pair"/>
    <property type="match status" value="1"/>
</dbReference>
<dbReference type="RefSeq" id="WP_012123515.1">
    <property type="nucleotide sequence ID" value="NC_009776.1"/>
</dbReference>
<accession>A8AC99</accession>
<dbReference type="InterPro" id="IPR046342">
    <property type="entry name" value="CBS_dom_sf"/>
</dbReference>
<dbReference type="KEGG" id="iho:Igni_1375"/>
<evidence type="ECO:0000313" key="2">
    <source>
        <dbReference type="Proteomes" id="UP000000262"/>
    </source>
</evidence>
<dbReference type="HOGENOM" id="CLU_1017836_0_0_2"/>
<dbReference type="EMBL" id="CP000816">
    <property type="protein sequence ID" value="ABU82551.1"/>
    <property type="molecule type" value="Genomic_DNA"/>
</dbReference>
<gene>
    <name evidence="1" type="ordered locus">Igni_1375</name>
</gene>
<evidence type="ECO:0008006" key="3">
    <source>
        <dbReference type="Google" id="ProtNLM"/>
    </source>
</evidence>